<dbReference type="EMBL" id="CP005957">
    <property type="protein sequence ID" value="AGL62303.1"/>
    <property type="molecule type" value="Genomic_DNA"/>
</dbReference>
<dbReference type="HOGENOM" id="CLU_1977537_0_0_0"/>
<dbReference type="Gene3D" id="2.30.110.10">
    <property type="entry name" value="Electron Transport, Fmn-binding Protein, Chain A"/>
    <property type="match status" value="1"/>
</dbReference>
<dbReference type="KEGG" id="saal:L336_0600"/>
<dbReference type="InterPro" id="IPR012349">
    <property type="entry name" value="Split_barrel_FMN-bd"/>
</dbReference>
<dbReference type="OrthoDB" id="9788889at2"/>
<dbReference type="Proteomes" id="UP000013893">
    <property type="component" value="Chromosome"/>
</dbReference>
<name>R4PL54_9BACT</name>
<evidence type="ECO:0000313" key="1">
    <source>
        <dbReference type="EMBL" id="AGL62303.1"/>
    </source>
</evidence>
<protein>
    <submittedName>
        <fullName evidence="1">Uncharacterized protein</fullName>
    </submittedName>
</protein>
<accession>R4PL54</accession>
<keyword evidence="2" id="KW-1185">Reference proteome</keyword>
<dbReference type="STRING" id="1332188.L336_0600"/>
<evidence type="ECO:0000313" key="2">
    <source>
        <dbReference type="Proteomes" id="UP000013893"/>
    </source>
</evidence>
<dbReference type="AlphaFoldDB" id="R4PL54"/>
<proteinExistence type="predicted"/>
<gene>
    <name evidence="1" type="ORF">L336_0600</name>
</gene>
<dbReference type="SUPFAM" id="SSF50475">
    <property type="entry name" value="FMN-binding split barrel"/>
    <property type="match status" value="1"/>
</dbReference>
<reference evidence="1 2" key="1">
    <citation type="journal article" date="2013" name="Nat. Biotechnol.">
        <title>Genome sequences of rare, uncultured bacteria obtained by differential coverage binning of multiple metagenomes.</title>
        <authorList>
            <person name="Albertsen M."/>
            <person name="Hugenholtz P."/>
            <person name="Skarshewski A."/>
            <person name="Nielsen K.L."/>
            <person name="Tyson G.W."/>
            <person name="Nielsen P.H."/>
        </authorList>
    </citation>
    <scope>NUCLEOTIDE SEQUENCE [LARGE SCALE GENOMIC DNA]</scope>
    <source>
        <strain evidence="1">TM71</strain>
    </source>
</reference>
<organism evidence="1 2">
    <name type="scientific">Candidatus Saccharimonas aalborgensis</name>
    <dbReference type="NCBI Taxonomy" id="1332188"/>
    <lineage>
        <taxon>Bacteria</taxon>
        <taxon>Candidatus Saccharimonadota</taxon>
        <taxon>Candidatus Saccharimonadia</taxon>
        <taxon>Candidatus Saccharimonadales</taxon>
        <taxon>Candidatus Saccharimonadaceae</taxon>
        <taxon>Candidatus Saccharimonas</taxon>
    </lineage>
</organism>
<sequence>MTSDGPLVKVKSLLKEAKHMCIAVVTDDGSPWVVPVVIRHHRGAKLSWVSSVRTVHSRAIEREPRIAITIFLTQHDEWKEVGFYATAIAKKGIPMPGGYATYTATIERAWYNGQEHKKTEIAIENL</sequence>
<dbReference type="RefSeq" id="WP_015641753.1">
    <property type="nucleotide sequence ID" value="NC_021219.1"/>
</dbReference>